<comment type="caution">
    <text evidence="1">The sequence shown here is derived from an EMBL/GenBank/DDBJ whole genome shotgun (WGS) entry which is preliminary data.</text>
</comment>
<protein>
    <submittedName>
        <fullName evidence="1">Uncharacterized protein</fullName>
    </submittedName>
</protein>
<proteinExistence type="predicted"/>
<evidence type="ECO:0000313" key="2">
    <source>
        <dbReference type="Proteomes" id="UP001589700"/>
    </source>
</evidence>
<reference evidence="1 2" key="1">
    <citation type="submission" date="2024-09" db="EMBL/GenBank/DDBJ databases">
        <authorList>
            <person name="Sun Q."/>
            <person name="Mori K."/>
        </authorList>
    </citation>
    <scope>NUCLEOTIDE SEQUENCE [LARGE SCALE GENOMIC DNA]</scope>
    <source>
        <strain evidence="1 2">CCM 7659</strain>
    </source>
</reference>
<name>A0ABV5JVC2_9ACTN</name>
<dbReference type="RefSeq" id="WP_168698380.1">
    <property type="nucleotide sequence ID" value="NZ_JAALDM010000094.1"/>
</dbReference>
<dbReference type="EMBL" id="JBHMDY010000008">
    <property type="protein sequence ID" value="MFB9260830.1"/>
    <property type="molecule type" value="Genomic_DNA"/>
</dbReference>
<sequence length="143" mass="16068">MKVSLAVVDEFAHELVEAVTNDPKILRKGPFQGYSILSYYADSMVLTTTSGYNDHEAAAQCNLKIPTRDVLTRIVEGTWLHHRSDQPGVPNAATISFEPGQTDMLVHYYTGEEALPWEVTDGNRQQIREKLRPESIQPPTNLE</sequence>
<keyword evidence="2" id="KW-1185">Reference proteome</keyword>
<organism evidence="1 2">
    <name type="scientific">Dietzia aerolata</name>
    <dbReference type="NCBI Taxonomy" id="595984"/>
    <lineage>
        <taxon>Bacteria</taxon>
        <taxon>Bacillati</taxon>
        <taxon>Actinomycetota</taxon>
        <taxon>Actinomycetes</taxon>
        <taxon>Mycobacteriales</taxon>
        <taxon>Dietziaceae</taxon>
        <taxon>Dietzia</taxon>
    </lineage>
</organism>
<gene>
    <name evidence="1" type="ORF">ACFFVD_13560</name>
</gene>
<evidence type="ECO:0000313" key="1">
    <source>
        <dbReference type="EMBL" id="MFB9260830.1"/>
    </source>
</evidence>
<dbReference type="Proteomes" id="UP001589700">
    <property type="component" value="Unassembled WGS sequence"/>
</dbReference>
<accession>A0ABV5JVC2</accession>